<dbReference type="SUPFAM" id="SSF109854">
    <property type="entry name" value="DinB/YfiT-like putative metalloenzymes"/>
    <property type="match status" value="1"/>
</dbReference>
<feature type="domain" description="DinB-like" evidence="1">
    <location>
        <begin position="11"/>
        <end position="150"/>
    </location>
</feature>
<reference evidence="2 3" key="1">
    <citation type="submission" date="2015-11" db="EMBL/GenBank/DDBJ databases">
        <title>Exploring the genomic traits of fungus-feeding bacterial genus Collimonas.</title>
        <authorList>
            <person name="Song C."/>
            <person name="Schmidt R."/>
            <person name="de Jager V."/>
            <person name="Krzyzanowska D."/>
            <person name="Jongedijk E."/>
            <person name="Cankar K."/>
            <person name="Beekwilder J."/>
            <person name="van Veen A."/>
            <person name="de Boer W."/>
            <person name="van Veen J.A."/>
            <person name="Garbeva P."/>
        </authorList>
    </citation>
    <scope>NUCLEOTIDE SEQUENCE [LARGE SCALE GENOMIC DNA]</scope>
    <source>
        <strain evidence="2 3">Ter6</strain>
    </source>
</reference>
<dbReference type="EMBL" id="CP013232">
    <property type="protein sequence ID" value="AMO94743.1"/>
    <property type="molecule type" value="Genomic_DNA"/>
</dbReference>
<gene>
    <name evidence="2" type="ORF">CFter6_2052</name>
</gene>
<evidence type="ECO:0000313" key="2">
    <source>
        <dbReference type="EMBL" id="AMO94743.1"/>
    </source>
</evidence>
<evidence type="ECO:0000259" key="1">
    <source>
        <dbReference type="Pfam" id="PF12867"/>
    </source>
</evidence>
<protein>
    <submittedName>
        <fullName evidence="2">DinB superfamily protein</fullName>
    </submittedName>
</protein>
<dbReference type="AlphaFoldDB" id="A0A127PAG7"/>
<accession>A0A127PAG7</accession>
<dbReference type="Gene3D" id="1.20.120.450">
    <property type="entry name" value="dinb family like domain"/>
    <property type="match status" value="1"/>
</dbReference>
<sequence>MHSITIDTLTTFPQQLEAHYAAIPAEFRHWTPASWDGVPSEPFTAIEQICHVRDIEIDGYHLRFQRTLDETRPLLASIDSDVLARERAYGAADAAEVFASFRLARAKTVALLASLAPEQFTRSAEFEGYGALTLRSLVHYLCSHDQQHLAGLQWLLGKIEASQL</sequence>
<dbReference type="RefSeq" id="WP_061539723.1">
    <property type="nucleotide sequence ID" value="NZ_CP013232.1"/>
</dbReference>
<proteinExistence type="predicted"/>
<name>A0A127PAG7_9BURK</name>
<dbReference type="Pfam" id="PF12867">
    <property type="entry name" value="DinB_2"/>
    <property type="match status" value="1"/>
</dbReference>
<dbReference type="OrthoDB" id="7172021at2"/>
<dbReference type="InterPro" id="IPR034660">
    <property type="entry name" value="DinB/YfiT-like"/>
</dbReference>
<evidence type="ECO:0000313" key="3">
    <source>
        <dbReference type="Proteomes" id="UP000072421"/>
    </source>
</evidence>
<dbReference type="InterPro" id="IPR024775">
    <property type="entry name" value="DinB-like"/>
</dbReference>
<organism evidence="2">
    <name type="scientific">Collimonas fungivorans</name>
    <dbReference type="NCBI Taxonomy" id="158899"/>
    <lineage>
        <taxon>Bacteria</taxon>
        <taxon>Pseudomonadati</taxon>
        <taxon>Pseudomonadota</taxon>
        <taxon>Betaproteobacteria</taxon>
        <taxon>Burkholderiales</taxon>
        <taxon>Oxalobacteraceae</taxon>
        <taxon>Collimonas</taxon>
    </lineage>
</organism>
<dbReference type="Proteomes" id="UP000072421">
    <property type="component" value="Chromosome"/>
</dbReference>
<dbReference type="PATRIC" id="fig|158899.10.peg.2051"/>